<keyword evidence="1 5" id="KW-0675">Receptor</keyword>
<sequence>MPAFRPQRTRISAGTRALPWIATAALGCGGAIAQTPQDGPAVPPPLPRQALERVTVTGSNIKRTDVETAAPVTVITREELRRSGANTLGDVIANLGVAQGGLTGVEFTGFTPGAATVSLRGLGAGATLILINGRRIAPYGITGFQEVLTSVNSIPVSAIDRIDILKDGASAIYGSDAIAGVVNIIMRRDFNGIEAQLTHTDAHAALRNTRLGLAGGKGDLAADHYNLFAIFEHVDQAASVVADNRFYPSRNITGLTGQADQDFRSAYSVPGNLIAGRAVTTLPGTACAPRNVRTVGGNTRCVLDVFDYNTMAPRTQRDSLVSQATVELSASTTAFGEFNYSRGRYDYQFDPQFYYNGPGAVTLVPGAPYGLPGTASVLFRTGDIGARH</sequence>
<evidence type="ECO:0000259" key="4">
    <source>
        <dbReference type="Pfam" id="PF07715"/>
    </source>
</evidence>
<dbReference type="InterPro" id="IPR037066">
    <property type="entry name" value="Plug_dom_sf"/>
</dbReference>
<dbReference type="EMBL" id="JADDOJ010000064">
    <property type="protein sequence ID" value="MBE7941782.1"/>
    <property type="molecule type" value="Genomic_DNA"/>
</dbReference>
<dbReference type="PANTHER" id="PTHR47234:SF3">
    <property type="entry name" value="SECRETIN_TONB SHORT N-TERMINAL DOMAIN-CONTAINING PROTEIN"/>
    <property type="match status" value="1"/>
</dbReference>
<dbReference type="PROSITE" id="PS52016">
    <property type="entry name" value="TONB_DEPENDENT_REC_3"/>
    <property type="match status" value="1"/>
</dbReference>
<comment type="caution">
    <text evidence="5">The sequence shown here is derived from an EMBL/GenBank/DDBJ whole genome shotgun (WGS) entry which is preliminary data.</text>
</comment>
<organism evidence="5 6">
    <name type="scientific">Ramlibacter aquaticus</name>
    <dbReference type="NCBI Taxonomy" id="2780094"/>
    <lineage>
        <taxon>Bacteria</taxon>
        <taxon>Pseudomonadati</taxon>
        <taxon>Pseudomonadota</taxon>
        <taxon>Betaproteobacteria</taxon>
        <taxon>Burkholderiales</taxon>
        <taxon>Comamonadaceae</taxon>
        <taxon>Ramlibacter</taxon>
    </lineage>
</organism>
<gene>
    <name evidence="5" type="ORF">IM725_14470</name>
</gene>
<comment type="similarity">
    <text evidence="2">Belongs to the TonB-dependent receptor family.</text>
</comment>
<dbReference type="PROSITE" id="PS51257">
    <property type="entry name" value="PROKAR_LIPOPROTEIN"/>
    <property type="match status" value="1"/>
</dbReference>
<keyword evidence="3" id="KW-0732">Signal</keyword>
<dbReference type="Gene3D" id="2.170.130.10">
    <property type="entry name" value="TonB-dependent receptor, plug domain"/>
    <property type="match status" value="1"/>
</dbReference>
<comment type="subcellular location">
    <subcellularLocation>
        <location evidence="2">Cell outer membrane</location>
        <topology evidence="2">Multi-pass membrane protein</topology>
    </subcellularLocation>
</comment>
<dbReference type="Proteomes" id="UP000715965">
    <property type="component" value="Unassembled WGS sequence"/>
</dbReference>
<dbReference type="SUPFAM" id="SSF56935">
    <property type="entry name" value="Porins"/>
    <property type="match status" value="1"/>
</dbReference>
<feature type="domain" description="TonB-dependent receptor plug" evidence="4">
    <location>
        <begin position="67"/>
        <end position="181"/>
    </location>
</feature>
<dbReference type="RefSeq" id="WP_193781345.1">
    <property type="nucleotide sequence ID" value="NZ_JADDOJ010000064.1"/>
</dbReference>
<keyword evidence="2" id="KW-1134">Transmembrane beta strand</keyword>
<accession>A0ABR9SIC8</accession>
<evidence type="ECO:0000313" key="6">
    <source>
        <dbReference type="Proteomes" id="UP000715965"/>
    </source>
</evidence>
<proteinExistence type="inferred from homology"/>
<dbReference type="InterPro" id="IPR012910">
    <property type="entry name" value="Plug_dom"/>
</dbReference>
<evidence type="ECO:0000256" key="3">
    <source>
        <dbReference type="SAM" id="SignalP"/>
    </source>
</evidence>
<keyword evidence="2" id="KW-0813">Transport</keyword>
<protein>
    <submittedName>
        <fullName evidence="5">TonB-dependent receptor plug domain-containing protein</fullName>
    </submittedName>
</protein>
<dbReference type="InterPro" id="IPR039426">
    <property type="entry name" value="TonB-dep_rcpt-like"/>
</dbReference>
<dbReference type="Pfam" id="PF07715">
    <property type="entry name" value="Plug"/>
    <property type="match status" value="1"/>
</dbReference>
<evidence type="ECO:0000313" key="5">
    <source>
        <dbReference type="EMBL" id="MBE7941782.1"/>
    </source>
</evidence>
<feature type="chain" id="PRO_5045951460" evidence="3">
    <location>
        <begin position="34"/>
        <end position="388"/>
    </location>
</feature>
<evidence type="ECO:0000256" key="2">
    <source>
        <dbReference type="PROSITE-ProRule" id="PRU01360"/>
    </source>
</evidence>
<keyword evidence="2" id="KW-0812">Transmembrane</keyword>
<keyword evidence="2" id="KW-0998">Cell outer membrane</keyword>
<evidence type="ECO:0000256" key="1">
    <source>
        <dbReference type="ARBA" id="ARBA00023170"/>
    </source>
</evidence>
<name>A0ABR9SIC8_9BURK</name>
<dbReference type="PANTHER" id="PTHR47234">
    <property type="match status" value="1"/>
</dbReference>
<reference evidence="5 6" key="1">
    <citation type="submission" date="2020-10" db="EMBL/GenBank/DDBJ databases">
        <title>Draft genome of Ramlibacter aquaticus LMG 30558.</title>
        <authorList>
            <person name="Props R."/>
        </authorList>
    </citation>
    <scope>NUCLEOTIDE SEQUENCE [LARGE SCALE GENOMIC DNA]</scope>
    <source>
        <strain evidence="5 6">LMG 30558</strain>
    </source>
</reference>
<feature type="signal peptide" evidence="3">
    <location>
        <begin position="1"/>
        <end position="33"/>
    </location>
</feature>
<keyword evidence="6" id="KW-1185">Reference proteome</keyword>
<keyword evidence="2" id="KW-0472">Membrane</keyword>